<accession>A0ABU9LNL9</accession>
<reference evidence="1 2" key="1">
    <citation type="submission" date="2024-04" db="EMBL/GenBank/DDBJ databases">
        <authorList>
            <person name="Wu Y.S."/>
            <person name="Zhang L."/>
        </authorList>
    </citation>
    <scope>NUCLEOTIDE SEQUENCE [LARGE SCALE GENOMIC DNA]</scope>
    <source>
        <strain evidence="1 2">KG-01</strain>
    </source>
</reference>
<comment type="caution">
    <text evidence="1">The sequence shown here is derived from an EMBL/GenBank/DDBJ whole genome shotgun (WGS) entry which is preliminary data.</text>
</comment>
<dbReference type="PROSITE" id="PS51257">
    <property type="entry name" value="PROKAR_LIPOPROTEIN"/>
    <property type="match status" value="1"/>
</dbReference>
<dbReference type="Proteomes" id="UP001398420">
    <property type="component" value="Unassembled WGS sequence"/>
</dbReference>
<dbReference type="EMBL" id="JBCEWA010000012">
    <property type="protein sequence ID" value="MEL5989404.1"/>
    <property type="molecule type" value="Genomic_DNA"/>
</dbReference>
<evidence type="ECO:0000313" key="2">
    <source>
        <dbReference type="Proteomes" id="UP001398420"/>
    </source>
</evidence>
<proteinExistence type="predicted"/>
<organism evidence="1 2">
    <name type="scientific">Kurthia gibsonii</name>
    <dbReference type="NCBI Taxonomy" id="33946"/>
    <lineage>
        <taxon>Bacteria</taxon>
        <taxon>Bacillati</taxon>
        <taxon>Bacillota</taxon>
        <taxon>Bacilli</taxon>
        <taxon>Bacillales</taxon>
        <taxon>Caryophanaceae</taxon>
        <taxon>Kurthia</taxon>
    </lineage>
</organism>
<protein>
    <recommendedName>
        <fullName evidence="3">Lipoprotein</fullName>
    </recommendedName>
</protein>
<keyword evidence="2" id="KW-1185">Reference proteome</keyword>
<evidence type="ECO:0008006" key="3">
    <source>
        <dbReference type="Google" id="ProtNLM"/>
    </source>
</evidence>
<evidence type="ECO:0000313" key="1">
    <source>
        <dbReference type="EMBL" id="MEL5989404.1"/>
    </source>
</evidence>
<dbReference type="RefSeq" id="WP_068455671.1">
    <property type="nucleotide sequence ID" value="NZ_JALKQX010000004.1"/>
</dbReference>
<gene>
    <name evidence="1" type="ORF">AAF454_13405</name>
</gene>
<name>A0ABU9LNL9_9BACL</name>
<sequence length="109" mass="12268">MRKLSNLGAIFVLTTLLAACGSISLNGKYTARTDDHSIEMDFNEDANLLTLKDGQHETISEYTIKEGQLLLNDKPTYTIVETNANTYELYRIQEDGTISDEVSYTLQKK</sequence>